<dbReference type="GO" id="GO:0042619">
    <property type="term" value="P:poly-hydroxybutyrate biosynthetic process"/>
    <property type="evidence" value="ECO:0007669"/>
    <property type="project" value="InterPro"/>
</dbReference>
<accession>A0A0U3UV79</accession>
<dbReference type="AlphaFoldDB" id="A0A0U3UV79"/>
<dbReference type="InterPro" id="IPR029058">
    <property type="entry name" value="AB_hydrolase_fold"/>
</dbReference>
<evidence type="ECO:0000313" key="4">
    <source>
        <dbReference type="EMBL" id="ALV86308.1"/>
    </source>
</evidence>
<proteinExistence type="predicted"/>
<sequence>MAKREATKNVAATEVVGGGEDVGVLSPRSLIEAATSAMNPLTMARESARLYGEWLKILVGRSERDVPVKDWRFADPTWHEHPAYKRTAQGYLAFCDAIDRVIDGNPDWRKRERARFLTGILTSAMAPTNTLIGNPAALKKAYETGGKSLVRGVQNLIDDVRHNKGMPSQVKRSDFKVGENLAATPGAVVLRTERLELLQYQPTTAKVYAIPTLIIPPPIGKHYFIDLSPGRSFVEYAVAKGFQVFCISWRNPQVEQGDWGIDDYIGSMLEAVDAVCKITGSKKVNISGFCAGGIMTTLMLSYMAAVRDKRVNAAAFGVMLLDFDTEAPIGALHSRKLIGVARSRSAKKGIHPASALAQVFAWMRPNDLVWNYWVNNYLTGQDPPSFDILAWSVDGTNLPGKLHGQFLDIFEANALPKKGSINILGKPLDLESIKVETLVTGGTTDHLTPWKGCYRTTQLLGGPSTFVLSNAGHVASLVNPPGNPKATYWLGPKPDDDPEAWLQEATKHTGTWWEVWVDWAGKRSGRQKLAPKALGNATYKAREKAPGTYVMERA</sequence>
<dbReference type="EMBL" id="KT944257">
    <property type="protein sequence ID" value="ALV86308.1"/>
    <property type="molecule type" value="Genomic_DNA"/>
</dbReference>
<organism evidence="4">
    <name type="scientific">uncultured bacterium 5</name>
    <dbReference type="NCBI Taxonomy" id="1748277"/>
    <lineage>
        <taxon>Bacteria</taxon>
        <taxon>environmental samples</taxon>
    </lineage>
</organism>
<gene>
    <name evidence="4" type="primary">phaC</name>
</gene>
<dbReference type="GO" id="GO:0016746">
    <property type="term" value="F:acyltransferase activity"/>
    <property type="evidence" value="ECO:0007669"/>
    <property type="project" value="UniProtKB-KW"/>
</dbReference>
<evidence type="ECO:0000259" key="3">
    <source>
        <dbReference type="Pfam" id="PF07167"/>
    </source>
</evidence>
<keyword evidence="1" id="KW-0808">Transferase</keyword>
<protein>
    <submittedName>
        <fullName evidence="4">Polyhydroxyalkanoate synthase</fullName>
    </submittedName>
</protein>
<feature type="domain" description="Poly-beta-hydroxybutyrate polymerase N-terminal" evidence="3">
    <location>
        <begin position="69"/>
        <end position="237"/>
    </location>
</feature>
<dbReference type="Gene3D" id="3.40.50.1820">
    <property type="entry name" value="alpha/beta hydrolase"/>
    <property type="match status" value="1"/>
</dbReference>
<name>A0A0U3UV79_9BACT</name>
<dbReference type="InterPro" id="IPR010941">
    <property type="entry name" value="PhaC_N"/>
</dbReference>
<dbReference type="InterPro" id="IPR051321">
    <property type="entry name" value="PHA/PHB_synthase"/>
</dbReference>
<dbReference type="PANTHER" id="PTHR36837">
    <property type="entry name" value="POLY(3-HYDROXYALKANOATE) POLYMERASE SUBUNIT PHAC"/>
    <property type="match status" value="1"/>
</dbReference>
<dbReference type="Pfam" id="PF07167">
    <property type="entry name" value="PhaC_N"/>
    <property type="match status" value="1"/>
</dbReference>
<reference evidence="4" key="1">
    <citation type="submission" date="2015-10" db="EMBL/GenBank/DDBJ databases">
        <title>Biosynthesis of SCL-MCL polyhydroxyalkanoates by metagenomic clones in Pseudomonas putida.</title>
        <authorList>
            <person name="Cheng J."/>
            <person name="Charles T.C."/>
        </authorList>
    </citation>
    <scope>NUCLEOTIDE SEQUENCE</scope>
</reference>
<evidence type="ECO:0000256" key="1">
    <source>
        <dbReference type="ARBA" id="ARBA00022679"/>
    </source>
</evidence>
<dbReference type="PANTHER" id="PTHR36837:SF5">
    <property type="entry name" value="POLY-3-HYDROXYBUTYRATE SYNTHASE"/>
    <property type="match status" value="1"/>
</dbReference>
<evidence type="ECO:0000256" key="2">
    <source>
        <dbReference type="ARBA" id="ARBA00023315"/>
    </source>
</evidence>
<dbReference type="SUPFAM" id="SSF53474">
    <property type="entry name" value="alpha/beta-Hydrolases"/>
    <property type="match status" value="1"/>
</dbReference>
<keyword evidence="2" id="KW-0012">Acyltransferase</keyword>